<keyword evidence="19" id="KW-1185">Reference proteome</keyword>
<keyword evidence="6 13" id="KW-0686">Riboflavin biosynthesis</keyword>
<evidence type="ECO:0000256" key="15">
    <source>
        <dbReference type="PIRSR" id="PIRSR006769-2"/>
    </source>
</evidence>
<dbReference type="GO" id="GO:0008703">
    <property type="term" value="F:5-amino-6-(5-phosphoribosylamino)uracil reductase activity"/>
    <property type="evidence" value="ECO:0007669"/>
    <property type="project" value="UniProtKB-EC"/>
</dbReference>
<dbReference type="PANTHER" id="PTHR38011">
    <property type="entry name" value="DIHYDROFOLATE REDUCTASE FAMILY PROTEIN (AFU_ORTHOLOGUE AFUA_8G06820)"/>
    <property type="match status" value="1"/>
</dbReference>
<accession>A0A7R6PHF8</accession>
<dbReference type="SUPFAM" id="SSF53597">
    <property type="entry name" value="Dihydrofolate reductase-like"/>
    <property type="match status" value="1"/>
</dbReference>
<comment type="catalytic activity">
    <reaction evidence="13">
        <text>2,5-diamino-6-hydroxy-4-(5-phosphoribosylamino)-pyrimidine + H2O + H(+) = 5-amino-6-(5-phospho-D-ribosylamino)uracil + NH4(+)</text>
        <dbReference type="Rhea" id="RHEA:21868"/>
        <dbReference type="ChEBI" id="CHEBI:15377"/>
        <dbReference type="ChEBI" id="CHEBI:15378"/>
        <dbReference type="ChEBI" id="CHEBI:28938"/>
        <dbReference type="ChEBI" id="CHEBI:58453"/>
        <dbReference type="ChEBI" id="CHEBI:58614"/>
        <dbReference type="EC" id="3.5.4.26"/>
    </reaction>
</comment>
<dbReference type="CDD" id="cd01284">
    <property type="entry name" value="Riboflavin_deaminase-reductase"/>
    <property type="match status" value="1"/>
</dbReference>
<keyword evidence="9 13" id="KW-0862">Zinc</keyword>
<dbReference type="InterPro" id="IPR004794">
    <property type="entry name" value="Eubact_RibD"/>
</dbReference>
<evidence type="ECO:0000256" key="10">
    <source>
        <dbReference type="ARBA" id="ARBA00022857"/>
    </source>
</evidence>
<feature type="binding site" evidence="15">
    <location>
        <position position="299"/>
    </location>
    <ligand>
        <name>substrate</name>
    </ligand>
</feature>
<feature type="binding site" evidence="15">
    <location>
        <position position="209"/>
    </location>
    <ligand>
        <name>substrate</name>
    </ligand>
</feature>
<evidence type="ECO:0000256" key="11">
    <source>
        <dbReference type="ARBA" id="ARBA00023002"/>
    </source>
</evidence>
<dbReference type="InterPro" id="IPR050765">
    <property type="entry name" value="Riboflavin_Biosynth_HTPR"/>
</dbReference>
<dbReference type="Gene3D" id="3.40.430.10">
    <property type="entry name" value="Dihydrofolate Reductase, subunit A"/>
    <property type="match status" value="1"/>
</dbReference>
<feature type="binding site" evidence="15">
    <location>
        <position position="189"/>
    </location>
    <ligand>
        <name>substrate</name>
    </ligand>
</feature>
<comment type="pathway">
    <text evidence="3 13">Cofactor biosynthesis; riboflavin biosynthesis; 5-amino-6-(D-ribitylamino)uracil from GTP: step 3/4.</text>
</comment>
<dbReference type="InterPro" id="IPR011549">
    <property type="entry name" value="RibD_C"/>
</dbReference>
<protein>
    <recommendedName>
        <fullName evidence="13">Riboflavin biosynthesis protein RibD</fullName>
    </recommendedName>
    <domain>
        <recommendedName>
            <fullName evidence="13">Diaminohydroxyphosphoribosylaminopyrimidine deaminase</fullName>
            <shortName evidence="13">DRAP deaminase</shortName>
            <ecNumber evidence="13">3.5.4.26</ecNumber>
        </recommendedName>
        <alternativeName>
            <fullName evidence="13">Riboflavin-specific deaminase</fullName>
        </alternativeName>
    </domain>
    <domain>
        <recommendedName>
            <fullName evidence="13">5-amino-6-(5-phosphoribosylamino)uracil reductase</fullName>
            <ecNumber evidence="13">1.1.1.193</ecNumber>
        </recommendedName>
        <alternativeName>
            <fullName evidence="13">HTP reductase</fullName>
        </alternativeName>
    </domain>
</protein>
<feature type="binding site" evidence="16">
    <location>
        <position position="89"/>
    </location>
    <ligand>
        <name>Zn(2+)</name>
        <dbReference type="ChEBI" id="CHEBI:29105"/>
        <note>catalytic</note>
    </ligand>
</feature>
<dbReference type="Proteomes" id="UP000595332">
    <property type="component" value="Chromosome"/>
</dbReference>
<dbReference type="NCBIfam" id="TIGR00326">
    <property type="entry name" value="eubact_ribD"/>
    <property type="match status" value="1"/>
</dbReference>
<keyword evidence="7 13" id="KW-0479">Metal-binding</keyword>
<dbReference type="GO" id="GO:0008835">
    <property type="term" value="F:diaminohydroxyphosphoribosylaminopyrimidine deaminase activity"/>
    <property type="evidence" value="ECO:0007669"/>
    <property type="project" value="UniProtKB-EC"/>
</dbReference>
<comment type="similarity">
    <text evidence="4 13">In the N-terminal section; belongs to the cytidine and deoxycytidylate deaminase family.</text>
</comment>
<evidence type="ECO:0000256" key="14">
    <source>
        <dbReference type="PIRSR" id="PIRSR006769-1"/>
    </source>
</evidence>
<dbReference type="GO" id="GO:0050661">
    <property type="term" value="F:NADP binding"/>
    <property type="evidence" value="ECO:0007669"/>
    <property type="project" value="InterPro"/>
</dbReference>
<dbReference type="PROSITE" id="PS00903">
    <property type="entry name" value="CYT_DCMP_DEAMINASES_1"/>
    <property type="match status" value="1"/>
</dbReference>
<feature type="binding site" evidence="15">
    <location>
        <begin position="301"/>
        <end position="307"/>
    </location>
    <ligand>
        <name>NADP(+)</name>
        <dbReference type="ChEBI" id="CHEBI:58349"/>
    </ligand>
</feature>
<keyword evidence="8 13" id="KW-0378">Hydrolase</keyword>
<dbReference type="Pfam" id="PF00383">
    <property type="entry name" value="dCMP_cyt_deam_1"/>
    <property type="match status" value="1"/>
</dbReference>
<dbReference type="GO" id="GO:0008270">
    <property type="term" value="F:zinc ion binding"/>
    <property type="evidence" value="ECO:0007669"/>
    <property type="project" value="InterPro"/>
</dbReference>
<dbReference type="PANTHER" id="PTHR38011:SF7">
    <property type="entry name" value="2,5-DIAMINO-6-RIBOSYLAMINO-4(3H)-PYRIMIDINONE 5'-PHOSPHATE REDUCTASE"/>
    <property type="match status" value="1"/>
</dbReference>
<sequence>MLDWSVEDTAYMAEAIQLAKQGLYTTAPNPRVGCILVKAGEVVGRGFHYRAGEGHAEVNALKQAGEAARGATAYVTLEPCSHYGRTPPCAEGLINAGVARVVSAMQDPNPKVAGRGIKMLQQAGIECSAGLLGKQAAELNPGFIKRMETGLPWVRVKLAMSLDGRTAMNSGESQWITGGAARGDVQRLRARSSAIVTGIGSIQIDDSSLTVRETELGLDNAIDIVKQQPLRVVLDNSGKMGPDAKILQQPGRTLWVTQGERDMPHADVLTAQQCDSQIDLQWLLRHLAESEQCNEVLVEAGATLAGAFVEAGLVDELVVYMAPTILGSNARALLQLPLDKMDQKLRLSMTDCRQLGDDLRLTYSFLDRASSSCNTSQNNAVNEVSV</sequence>
<keyword evidence="11 13" id="KW-0560">Oxidoreductase</keyword>
<evidence type="ECO:0000256" key="12">
    <source>
        <dbReference type="ARBA" id="ARBA00023268"/>
    </source>
</evidence>
<evidence type="ECO:0000313" key="19">
    <source>
        <dbReference type="Proteomes" id="UP000595332"/>
    </source>
</evidence>
<name>A0A7R6PHF8_9GAMM</name>
<evidence type="ECO:0000256" key="8">
    <source>
        <dbReference type="ARBA" id="ARBA00022801"/>
    </source>
</evidence>
<proteinExistence type="inferred from homology"/>
<feature type="domain" description="CMP/dCMP-type deaminase" evidence="17">
    <location>
        <begin position="6"/>
        <end position="128"/>
    </location>
</feature>
<dbReference type="AlphaFoldDB" id="A0A7R6PHF8"/>
<evidence type="ECO:0000256" key="3">
    <source>
        <dbReference type="ARBA" id="ARBA00004910"/>
    </source>
</evidence>
<feature type="binding site" evidence="15">
    <location>
        <position position="159"/>
    </location>
    <ligand>
        <name>NADP(+)</name>
        <dbReference type="ChEBI" id="CHEBI:58349"/>
    </ligand>
</feature>
<evidence type="ECO:0000256" key="9">
    <source>
        <dbReference type="ARBA" id="ARBA00022833"/>
    </source>
</evidence>
<dbReference type="SUPFAM" id="SSF53927">
    <property type="entry name" value="Cytidine deaminase-like"/>
    <property type="match status" value="1"/>
</dbReference>
<feature type="binding site" evidence="15">
    <location>
        <position position="173"/>
    </location>
    <ligand>
        <name>substrate</name>
    </ligand>
</feature>
<dbReference type="RefSeq" id="WP_236591032.1">
    <property type="nucleotide sequence ID" value="NZ_AP014546.1"/>
</dbReference>
<feature type="binding site" evidence="15">
    <location>
        <position position="212"/>
    </location>
    <ligand>
        <name>substrate</name>
    </ligand>
</feature>
<dbReference type="NCBIfam" id="TIGR00227">
    <property type="entry name" value="ribD_Cterm"/>
    <property type="match status" value="1"/>
</dbReference>
<dbReference type="InterPro" id="IPR016192">
    <property type="entry name" value="APOBEC/CMP_deaminase_Zn-bd"/>
</dbReference>
<reference evidence="18 19" key="1">
    <citation type="journal article" date="2008" name="Int. J. Syst. Evol. Microbiol.">
        <title>Neptunomonas japonica sp. nov., an Osedax japonicus symbiont-like bacterium isolated from sediment adjacent to sperm whale carcasses off Kagoshima, Japan.</title>
        <authorList>
            <person name="Miyazaki M."/>
            <person name="Nogi Y."/>
            <person name="Fujiwara Y."/>
            <person name="Kawato M."/>
            <person name="Kubokawa K."/>
            <person name="Horikoshi K."/>
        </authorList>
    </citation>
    <scope>NUCLEOTIDE SEQUENCE [LARGE SCALE GENOMIC DNA]</scope>
    <source>
        <strain evidence="18 19">JAMM 1380</strain>
    </source>
</reference>
<dbReference type="EMBL" id="AP014546">
    <property type="protein sequence ID" value="BBB28346.1"/>
    <property type="molecule type" value="Genomic_DNA"/>
</dbReference>
<dbReference type="InterPro" id="IPR002734">
    <property type="entry name" value="RibDG_C"/>
</dbReference>
<dbReference type="KEGG" id="njp:NEJAP_0388"/>
<feature type="binding site" evidence="16">
    <location>
        <position position="80"/>
    </location>
    <ligand>
        <name>Zn(2+)</name>
        <dbReference type="ChEBI" id="CHEBI:29105"/>
        <note>catalytic</note>
    </ligand>
</feature>
<gene>
    <name evidence="18" type="primary">ribD</name>
    <name evidence="18" type="ORF">NEJAP_0388</name>
</gene>
<feature type="active site" description="Proton donor" evidence="14">
    <location>
        <position position="57"/>
    </location>
</feature>
<keyword evidence="10 13" id="KW-0521">NADP</keyword>
<comment type="catalytic activity">
    <reaction evidence="13">
        <text>5-amino-6-(5-phospho-D-ribitylamino)uracil + NADP(+) = 5-amino-6-(5-phospho-D-ribosylamino)uracil + NADPH + H(+)</text>
        <dbReference type="Rhea" id="RHEA:17845"/>
        <dbReference type="ChEBI" id="CHEBI:15378"/>
        <dbReference type="ChEBI" id="CHEBI:57783"/>
        <dbReference type="ChEBI" id="CHEBI:58349"/>
        <dbReference type="ChEBI" id="CHEBI:58421"/>
        <dbReference type="ChEBI" id="CHEBI:58453"/>
        <dbReference type="EC" id="1.1.1.193"/>
    </reaction>
</comment>
<dbReference type="FunFam" id="3.40.140.10:FF:000025">
    <property type="entry name" value="Riboflavin biosynthesis protein RibD"/>
    <property type="match status" value="1"/>
</dbReference>
<comment type="cofactor">
    <cofactor evidence="13 16">
        <name>Zn(2+)</name>
        <dbReference type="ChEBI" id="CHEBI:29105"/>
    </cofactor>
    <text evidence="13 16">Binds 1 zinc ion.</text>
</comment>
<dbReference type="InterPro" id="IPR016193">
    <property type="entry name" value="Cytidine_deaminase-like"/>
</dbReference>
<dbReference type="GO" id="GO:0009231">
    <property type="term" value="P:riboflavin biosynthetic process"/>
    <property type="evidence" value="ECO:0007669"/>
    <property type="project" value="UniProtKB-UniPathway"/>
</dbReference>
<dbReference type="InterPro" id="IPR002125">
    <property type="entry name" value="CMP_dCMP_dom"/>
</dbReference>
<dbReference type="PROSITE" id="PS51747">
    <property type="entry name" value="CYT_DCMP_DEAMINASES_2"/>
    <property type="match status" value="1"/>
</dbReference>
<feature type="binding site" evidence="15">
    <location>
        <position position="205"/>
    </location>
    <ligand>
        <name>NADP(+)</name>
        <dbReference type="ChEBI" id="CHEBI:58349"/>
    </ligand>
</feature>
<dbReference type="EC" id="1.1.1.193" evidence="13"/>
<evidence type="ECO:0000259" key="17">
    <source>
        <dbReference type="PROSITE" id="PS51747"/>
    </source>
</evidence>
<feature type="binding site" evidence="15">
    <location>
        <position position="175"/>
    </location>
    <ligand>
        <name>NADP(+)</name>
        <dbReference type="ChEBI" id="CHEBI:58349"/>
    </ligand>
</feature>
<evidence type="ECO:0000256" key="4">
    <source>
        <dbReference type="ARBA" id="ARBA00005259"/>
    </source>
</evidence>
<evidence type="ECO:0000256" key="16">
    <source>
        <dbReference type="PIRSR" id="PIRSR006769-3"/>
    </source>
</evidence>
<dbReference type="Gene3D" id="3.40.140.10">
    <property type="entry name" value="Cytidine Deaminase, domain 2"/>
    <property type="match status" value="1"/>
</dbReference>
<dbReference type="EC" id="3.5.4.26" evidence="13"/>
<evidence type="ECO:0000256" key="13">
    <source>
        <dbReference type="PIRNR" id="PIRNR006769"/>
    </source>
</evidence>
<feature type="binding site" evidence="16">
    <location>
        <position position="55"/>
    </location>
    <ligand>
        <name>Zn(2+)</name>
        <dbReference type="ChEBI" id="CHEBI:29105"/>
        <note>catalytic</note>
    </ligand>
</feature>
<dbReference type="UniPathway" id="UPA00275">
    <property type="reaction ID" value="UER00401"/>
</dbReference>
<dbReference type="InterPro" id="IPR024072">
    <property type="entry name" value="DHFR-like_dom_sf"/>
</dbReference>
<comment type="similarity">
    <text evidence="5 13">In the C-terminal section; belongs to the HTP reductase family.</text>
</comment>
<evidence type="ECO:0000313" key="18">
    <source>
        <dbReference type="EMBL" id="BBB28346.1"/>
    </source>
</evidence>
<evidence type="ECO:0000256" key="1">
    <source>
        <dbReference type="ARBA" id="ARBA00002151"/>
    </source>
</evidence>
<dbReference type="Pfam" id="PF01872">
    <property type="entry name" value="RibD_C"/>
    <property type="match status" value="1"/>
</dbReference>
<comment type="function">
    <text evidence="1 13">Converts 2,5-diamino-6-(ribosylamino)-4(3h)-pyrimidinone 5'-phosphate into 5-amino-6-(ribosylamino)-2,4(1h,3h)-pyrimidinedione 5'-phosphate.</text>
</comment>
<evidence type="ECO:0000256" key="5">
    <source>
        <dbReference type="ARBA" id="ARBA00007417"/>
    </source>
</evidence>
<evidence type="ECO:0000256" key="2">
    <source>
        <dbReference type="ARBA" id="ARBA00004882"/>
    </source>
</evidence>
<keyword evidence="12" id="KW-0511">Multifunctional enzyme</keyword>
<organism evidence="18 19">
    <name type="scientific">Neptunomonas japonica JAMM 1380</name>
    <dbReference type="NCBI Taxonomy" id="1441457"/>
    <lineage>
        <taxon>Bacteria</taxon>
        <taxon>Pseudomonadati</taxon>
        <taxon>Pseudomonadota</taxon>
        <taxon>Gammaproteobacteria</taxon>
        <taxon>Oceanospirillales</taxon>
        <taxon>Oceanospirillaceae</taxon>
        <taxon>Neptunomonas</taxon>
    </lineage>
</organism>
<dbReference type="PIRSF" id="PIRSF006769">
    <property type="entry name" value="RibD"/>
    <property type="match status" value="1"/>
</dbReference>
<evidence type="ECO:0000256" key="7">
    <source>
        <dbReference type="ARBA" id="ARBA00022723"/>
    </source>
</evidence>
<evidence type="ECO:0000256" key="6">
    <source>
        <dbReference type="ARBA" id="ARBA00022619"/>
    </source>
</evidence>
<comment type="pathway">
    <text evidence="2 13">Cofactor biosynthesis; riboflavin biosynthesis; 5-amino-6-(D-ribitylamino)uracil from GTP: step 2/4.</text>
</comment>